<dbReference type="EMBL" id="JALJOT010000002">
    <property type="protein sequence ID" value="KAK9917683.1"/>
    <property type="molecule type" value="Genomic_DNA"/>
</dbReference>
<keyword evidence="1" id="KW-1133">Transmembrane helix</keyword>
<evidence type="ECO:0008006" key="4">
    <source>
        <dbReference type="Google" id="ProtNLM"/>
    </source>
</evidence>
<dbReference type="Proteomes" id="UP001491310">
    <property type="component" value="Unassembled WGS sequence"/>
</dbReference>
<sequence>MKELRISNFTTIQHYVLGLGLIFPDKRDELAFLHTVGKRKRRRSSLLHAVCCVAWLSYVATTMDAASKEHKDRWRYAVAGAFMACTALSEFCAVIAAYRLSEWYYWRHEHLNAGLATASIFTIMEAGILLQSKEPPLFSVPVILFFHAAKLTVDQVRLSTAVWLWALQLGALVWMRIGQQIEGSGGSDMPAVAQALLLCSILGILVLGVVLEARTRLQFCRVHNRPRGALGMFWESVNVCLLRCQGAMRHGSAKMGRALRHPLTFFCR</sequence>
<organism evidence="2 3">
    <name type="scientific">Coccomyxa subellipsoidea</name>
    <dbReference type="NCBI Taxonomy" id="248742"/>
    <lineage>
        <taxon>Eukaryota</taxon>
        <taxon>Viridiplantae</taxon>
        <taxon>Chlorophyta</taxon>
        <taxon>core chlorophytes</taxon>
        <taxon>Trebouxiophyceae</taxon>
        <taxon>Trebouxiophyceae incertae sedis</taxon>
        <taxon>Coccomyxaceae</taxon>
        <taxon>Coccomyxa</taxon>
    </lineage>
</organism>
<feature type="transmembrane region" description="Helical" evidence="1">
    <location>
        <begin position="160"/>
        <end position="177"/>
    </location>
</feature>
<reference evidence="2 3" key="1">
    <citation type="journal article" date="2024" name="Nat. Commun.">
        <title>Phylogenomics reveals the evolutionary origins of lichenization in chlorophyte algae.</title>
        <authorList>
            <person name="Puginier C."/>
            <person name="Libourel C."/>
            <person name="Otte J."/>
            <person name="Skaloud P."/>
            <person name="Haon M."/>
            <person name="Grisel S."/>
            <person name="Petersen M."/>
            <person name="Berrin J.G."/>
            <person name="Delaux P.M."/>
            <person name="Dal Grande F."/>
            <person name="Keller J."/>
        </authorList>
    </citation>
    <scope>NUCLEOTIDE SEQUENCE [LARGE SCALE GENOMIC DNA]</scope>
    <source>
        <strain evidence="2 3">SAG 216-7</strain>
    </source>
</reference>
<feature type="transmembrane region" description="Helical" evidence="1">
    <location>
        <begin position="189"/>
        <end position="211"/>
    </location>
</feature>
<proteinExistence type="predicted"/>
<keyword evidence="1" id="KW-0472">Membrane</keyword>
<accession>A0ABR2Z0H2</accession>
<feature type="transmembrane region" description="Helical" evidence="1">
    <location>
        <begin position="45"/>
        <end position="63"/>
    </location>
</feature>
<keyword evidence="3" id="KW-1185">Reference proteome</keyword>
<evidence type="ECO:0000313" key="3">
    <source>
        <dbReference type="Proteomes" id="UP001491310"/>
    </source>
</evidence>
<name>A0ABR2Z0H2_9CHLO</name>
<feature type="transmembrane region" description="Helical" evidence="1">
    <location>
        <begin position="75"/>
        <end position="98"/>
    </location>
</feature>
<keyword evidence="1" id="KW-0812">Transmembrane</keyword>
<evidence type="ECO:0000256" key="1">
    <source>
        <dbReference type="SAM" id="Phobius"/>
    </source>
</evidence>
<gene>
    <name evidence="2" type="ORF">WJX75_007149</name>
</gene>
<evidence type="ECO:0000313" key="2">
    <source>
        <dbReference type="EMBL" id="KAK9917683.1"/>
    </source>
</evidence>
<comment type="caution">
    <text evidence="2">The sequence shown here is derived from an EMBL/GenBank/DDBJ whole genome shotgun (WGS) entry which is preliminary data.</text>
</comment>
<protein>
    <recommendedName>
        <fullName evidence="4">Transmembrane protein</fullName>
    </recommendedName>
</protein>